<reference evidence="1" key="1">
    <citation type="submission" date="2018-05" db="EMBL/GenBank/DDBJ databases">
        <title>Draft genome of Mucuna pruriens seed.</title>
        <authorList>
            <person name="Nnadi N.E."/>
            <person name="Vos R."/>
            <person name="Hasami M.H."/>
            <person name="Devisetty U.K."/>
            <person name="Aguiy J.C."/>
        </authorList>
    </citation>
    <scope>NUCLEOTIDE SEQUENCE [LARGE SCALE GENOMIC DNA]</scope>
    <source>
        <strain evidence="1">JCA_2017</strain>
    </source>
</reference>
<sequence>METTFKKFTLHHNERADLLSKLATIQKRGVQRSVIHESISRPTIEELTICCMEERRMWMSPLMAYLKDEQLPNDPTKAKKLVRDAAKYIIIGGELYRREAQYVVKDVHDGVCGTNIGSRALANKIVKASYY</sequence>
<dbReference type="OrthoDB" id="1731868at2759"/>
<dbReference type="AlphaFoldDB" id="A0A371HN24"/>
<dbReference type="PANTHER" id="PTHR48475">
    <property type="entry name" value="RIBONUCLEASE H"/>
    <property type="match status" value="1"/>
</dbReference>
<dbReference type="EMBL" id="QJKJ01002132">
    <property type="protein sequence ID" value="RDY04179.1"/>
    <property type="molecule type" value="Genomic_DNA"/>
</dbReference>
<dbReference type="PANTHER" id="PTHR48475:SF2">
    <property type="entry name" value="RIBONUCLEASE H"/>
    <property type="match status" value="1"/>
</dbReference>
<name>A0A371HN24_MUCPR</name>
<proteinExistence type="predicted"/>
<organism evidence="1 2">
    <name type="scientific">Mucuna pruriens</name>
    <name type="common">Velvet bean</name>
    <name type="synonym">Dolichos pruriens</name>
    <dbReference type="NCBI Taxonomy" id="157652"/>
    <lineage>
        <taxon>Eukaryota</taxon>
        <taxon>Viridiplantae</taxon>
        <taxon>Streptophyta</taxon>
        <taxon>Embryophyta</taxon>
        <taxon>Tracheophyta</taxon>
        <taxon>Spermatophyta</taxon>
        <taxon>Magnoliopsida</taxon>
        <taxon>eudicotyledons</taxon>
        <taxon>Gunneridae</taxon>
        <taxon>Pentapetalae</taxon>
        <taxon>rosids</taxon>
        <taxon>fabids</taxon>
        <taxon>Fabales</taxon>
        <taxon>Fabaceae</taxon>
        <taxon>Papilionoideae</taxon>
        <taxon>50 kb inversion clade</taxon>
        <taxon>NPAAA clade</taxon>
        <taxon>indigoferoid/millettioid clade</taxon>
        <taxon>Phaseoleae</taxon>
        <taxon>Mucuna</taxon>
    </lineage>
</organism>
<dbReference type="Proteomes" id="UP000257109">
    <property type="component" value="Unassembled WGS sequence"/>
</dbReference>
<comment type="caution">
    <text evidence="1">The sequence shown here is derived from an EMBL/GenBank/DDBJ whole genome shotgun (WGS) entry which is preliminary data.</text>
</comment>
<keyword evidence="2" id="KW-1185">Reference proteome</keyword>
<gene>
    <name evidence="1" type="ORF">CR513_12134</name>
</gene>
<evidence type="ECO:0000313" key="1">
    <source>
        <dbReference type="EMBL" id="RDY04179.1"/>
    </source>
</evidence>
<accession>A0A371HN24</accession>
<feature type="non-terminal residue" evidence="1">
    <location>
        <position position="1"/>
    </location>
</feature>
<protein>
    <submittedName>
        <fullName evidence="1">Uncharacterized protein</fullName>
    </submittedName>
</protein>
<evidence type="ECO:0000313" key="2">
    <source>
        <dbReference type="Proteomes" id="UP000257109"/>
    </source>
</evidence>